<dbReference type="Gene3D" id="1.10.260.40">
    <property type="entry name" value="lambda repressor-like DNA-binding domains"/>
    <property type="match status" value="1"/>
</dbReference>
<dbReference type="SMART" id="SM01116">
    <property type="entry name" value="Cyanate_lyase"/>
    <property type="match status" value="1"/>
</dbReference>
<evidence type="ECO:0000256" key="1">
    <source>
        <dbReference type="ARBA" id="ARBA00003561"/>
    </source>
</evidence>
<organism evidence="5 6">
    <name type="scientific">Methylocapsa palsarum</name>
    <dbReference type="NCBI Taxonomy" id="1612308"/>
    <lineage>
        <taxon>Bacteria</taxon>
        <taxon>Pseudomonadati</taxon>
        <taxon>Pseudomonadota</taxon>
        <taxon>Alphaproteobacteria</taxon>
        <taxon>Hyphomicrobiales</taxon>
        <taxon>Beijerinckiaceae</taxon>
        <taxon>Methylocapsa</taxon>
    </lineage>
</organism>
<dbReference type="NCBIfam" id="NF002773">
    <property type="entry name" value="PRK02866.1"/>
    <property type="match status" value="1"/>
</dbReference>
<evidence type="ECO:0000256" key="3">
    <source>
        <dbReference type="HAMAP-Rule" id="MF_00535"/>
    </source>
</evidence>
<comment type="function">
    <text evidence="1 3">Catalyzes the reaction of cyanate with bicarbonate to produce ammonia and carbon dioxide.</text>
</comment>
<feature type="domain" description="Cyanate lyase C-terminal" evidence="4">
    <location>
        <begin position="74"/>
        <end position="146"/>
    </location>
</feature>
<dbReference type="PANTHER" id="PTHR34186:SF2">
    <property type="entry name" value="CYANATE HYDRATASE"/>
    <property type="match status" value="1"/>
</dbReference>
<protein>
    <recommendedName>
        <fullName evidence="3">Cyanate hydratase</fullName>
        <shortName evidence="3">Cyanase</shortName>
        <ecNumber evidence="3">4.2.1.104</ecNumber>
    </recommendedName>
    <alternativeName>
        <fullName evidence="3">Cyanate hydrolase</fullName>
    </alternativeName>
    <alternativeName>
        <fullName evidence="3">Cyanate lyase</fullName>
    </alternativeName>
</protein>
<dbReference type="PANTHER" id="PTHR34186">
    <property type="entry name" value="CYANATE HYDRATASE"/>
    <property type="match status" value="1"/>
</dbReference>
<dbReference type="InterPro" id="IPR003712">
    <property type="entry name" value="Cyanate_lyase_C"/>
</dbReference>
<dbReference type="Proteomes" id="UP000198755">
    <property type="component" value="Unassembled WGS sequence"/>
</dbReference>
<sequence>MKREDLSEKILDIKRDRGWTWKYIAGEIGGMSEILVVGALLGQMKLVKPLAQKAARLFGLSETEEKMLNEIPHRGAPMPPTDPLIYRFYEMVMVNGPAFKALIEEEFGDGIMFAIDFDIEIAREPNPKGDRVKLTMLGKFLPYKYYGNEPDVPAYGFKE</sequence>
<dbReference type="InterPro" id="IPR036581">
    <property type="entry name" value="Cyanate_lyase_C_sf"/>
</dbReference>
<dbReference type="NCBIfam" id="TIGR00673">
    <property type="entry name" value="cynS"/>
    <property type="match status" value="1"/>
</dbReference>
<dbReference type="PRINTS" id="PR01693">
    <property type="entry name" value="CYANASE"/>
</dbReference>
<evidence type="ECO:0000313" key="6">
    <source>
        <dbReference type="Proteomes" id="UP000198755"/>
    </source>
</evidence>
<dbReference type="RefSeq" id="WP_091679982.1">
    <property type="nucleotide sequence ID" value="NZ_FOSN01000004.1"/>
</dbReference>
<dbReference type="Pfam" id="PF02560">
    <property type="entry name" value="Cyanate_lyase"/>
    <property type="match status" value="1"/>
</dbReference>
<reference evidence="5 6" key="1">
    <citation type="submission" date="2016-10" db="EMBL/GenBank/DDBJ databases">
        <authorList>
            <person name="de Groot N.N."/>
        </authorList>
    </citation>
    <scope>NUCLEOTIDE SEQUENCE [LARGE SCALE GENOMIC DNA]</scope>
    <source>
        <strain evidence="5 6">NE2</strain>
    </source>
</reference>
<feature type="active site" evidence="3">
    <location>
        <position position="90"/>
    </location>
</feature>
<dbReference type="InterPro" id="IPR008076">
    <property type="entry name" value="Cyanase"/>
</dbReference>
<dbReference type="InterPro" id="IPR010982">
    <property type="entry name" value="Lambda_DNA-bd_dom_sf"/>
</dbReference>
<dbReference type="Pfam" id="PF21291">
    <property type="entry name" value="CYNS_N"/>
    <property type="match status" value="1"/>
</dbReference>
<dbReference type="GO" id="GO:0003677">
    <property type="term" value="F:DNA binding"/>
    <property type="evidence" value="ECO:0007669"/>
    <property type="project" value="InterPro"/>
</dbReference>
<evidence type="ECO:0000256" key="2">
    <source>
        <dbReference type="ARBA" id="ARBA00023239"/>
    </source>
</evidence>
<dbReference type="InterPro" id="IPR048564">
    <property type="entry name" value="CYNS_N"/>
</dbReference>
<dbReference type="EMBL" id="FOSN01000004">
    <property type="protein sequence ID" value="SFK23400.1"/>
    <property type="molecule type" value="Genomic_DNA"/>
</dbReference>
<evidence type="ECO:0000259" key="4">
    <source>
        <dbReference type="SMART" id="SM01116"/>
    </source>
</evidence>
<dbReference type="OrthoDB" id="9785870at2"/>
<gene>
    <name evidence="3" type="primary">cynS</name>
    <name evidence="5" type="ORF">SAMN05444581_104102</name>
</gene>
<dbReference type="CDD" id="cd00559">
    <property type="entry name" value="Cyanase_C"/>
    <property type="match status" value="1"/>
</dbReference>
<dbReference type="GO" id="GO:0008824">
    <property type="term" value="F:cyanate hydratase activity"/>
    <property type="evidence" value="ECO:0007669"/>
    <property type="project" value="UniProtKB-UniRule"/>
</dbReference>
<evidence type="ECO:0000313" key="5">
    <source>
        <dbReference type="EMBL" id="SFK23400.1"/>
    </source>
</evidence>
<dbReference type="SUPFAM" id="SSF55234">
    <property type="entry name" value="Cyanase C-terminal domain"/>
    <property type="match status" value="1"/>
</dbReference>
<comment type="catalytic activity">
    <reaction evidence="3">
        <text>cyanate + hydrogencarbonate + 3 H(+) = NH4(+) + 2 CO2</text>
        <dbReference type="Rhea" id="RHEA:11120"/>
        <dbReference type="ChEBI" id="CHEBI:15378"/>
        <dbReference type="ChEBI" id="CHEBI:16526"/>
        <dbReference type="ChEBI" id="CHEBI:17544"/>
        <dbReference type="ChEBI" id="CHEBI:28938"/>
        <dbReference type="ChEBI" id="CHEBI:29195"/>
        <dbReference type="EC" id="4.2.1.104"/>
    </reaction>
</comment>
<comment type="similarity">
    <text evidence="3">Belongs to the cyanase family.</text>
</comment>
<dbReference type="HAMAP" id="MF_00535">
    <property type="entry name" value="Cyanate_hydrat"/>
    <property type="match status" value="1"/>
</dbReference>
<proteinExistence type="inferred from homology"/>
<comment type="caution">
    <text evidence="3">Lacks conserved residue(s) required for the propagation of feature annotation.</text>
</comment>
<accession>A0A1I3XV48</accession>
<name>A0A1I3XV48_9HYPH</name>
<keyword evidence="6" id="KW-1185">Reference proteome</keyword>
<dbReference type="AlphaFoldDB" id="A0A1I3XV48"/>
<dbReference type="SUPFAM" id="SSF47413">
    <property type="entry name" value="lambda repressor-like DNA-binding domains"/>
    <property type="match status" value="1"/>
</dbReference>
<feature type="active site" evidence="3">
    <location>
        <position position="87"/>
    </location>
</feature>
<keyword evidence="2 3" id="KW-0456">Lyase</keyword>
<dbReference type="STRING" id="1612308.SAMN05444581_104102"/>
<dbReference type="EC" id="4.2.1.104" evidence="3"/>
<dbReference type="Gene3D" id="3.30.1160.10">
    <property type="entry name" value="Cyanate lyase, C-terminal domain"/>
    <property type="match status" value="1"/>
</dbReference>